<keyword evidence="2" id="KW-0732">Signal</keyword>
<comment type="caution">
    <text evidence="3">The sequence shown here is derived from an EMBL/GenBank/DDBJ whole genome shotgun (WGS) entry which is preliminary data.</text>
</comment>
<evidence type="ECO:0000256" key="1">
    <source>
        <dbReference type="ARBA" id="ARBA00022801"/>
    </source>
</evidence>
<dbReference type="Proteomes" id="UP000279259">
    <property type="component" value="Unassembled WGS sequence"/>
</dbReference>
<evidence type="ECO:0000313" key="3">
    <source>
        <dbReference type="EMBL" id="RSH91338.1"/>
    </source>
</evidence>
<keyword evidence="4" id="KW-1185">Reference proteome</keyword>
<dbReference type="InterPro" id="IPR012341">
    <property type="entry name" value="6hp_glycosidase-like_sf"/>
</dbReference>
<feature type="signal peptide" evidence="2">
    <location>
        <begin position="1"/>
        <end position="18"/>
    </location>
</feature>
<dbReference type="PANTHER" id="PTHR41814:SF1">
    <property type="entry name" value="CELLULASE"/>
    <property type="match status" value="1"/>
</dbReference>
<feature type="chain" id="PRO_5018969874" description="Six-hairpin glycosidase" evidence="2">
    <location>
        <begin position="19"/>
        <end position="497"/>
    </location>
</feature>
<name>A0A427YJS1_9TREE</name>
<accession>A0A427YJS1</accession>
<protein>
    <recommendedName>
        <fullName evidence="5">Six-hairpin glycosidase</fullName>
    </recommendedName>
</protein>
<dbReference type="InterPro" id="IPR010905">
    <property type="entry name" value="Glyco_hydro_88"/>
</dbReference>
<organism evidence="3 4">
    <name type="scientific">Saitozyma podzolica</name>
    <dbReference type="NCBI Taxonomy" id="1890683"/>
    <lineage>
        <taxon>Eukaryota</taxon>
        <taxon>Fungi</taxon>
        <taxon>Dikarya</taxon>
        <taxon>Basidiomycota</taxon>
        <taxon>Agaricomycotina</taxon>
        <taxon>Tremellomycetes</taxon>
        <taxon>Tremellales</taxon>
        <taxon>Trimorphomycetaceae</taxon>
        <taxon>Saitozyma</taxon>
    </lineage>
</organism>
<dbReference type="InterPro" id="IPR008928">
    <property type="entry name" value="6-hairpin_glycosidase_sf"/>
</dbReference>
<reference evidence="3 4" key="1">
    <citation type="submission" date="2018-11" db="EMBL/GenBank/DDBJ databases">
        <title>Genome sequence of Saitozyma podzolica DSM 27192.</title>
        <authorList>
            <person name="Aliyu H."/>
            <person name="Gorte O."/>
            <person name="Ochsenreither K."/>
        </authorList>
    </citation>
    <scope>NUCLEOTIDE SEQUENCE [LARGE SCALE GENOMIC DNA]</scope>
    <source>
        <strain evidence="3 4">DSM 27192</strain>
    </source>
</reference>
<dbReference type="Gene3D" id="1.50.10.10">
    <property type="match status" value="1"/>
</dbReference>
<evidence type="ECO:0000313" key="4">
    <source>
        <dbReference type="Proteomes" id="UP000279259"/>
    </source>
</evidence>
<keyword evidence="1" id="KW-0378">Hydrolase</keyword>
<dbReference type="EMBL" id="RSCD01000008">
    <property type="protein sequence ID" value="RSH91338.1"/>
    <property type="molecule type" value="Genomic_DNA"/>
</dbReference>
<dbReference type="AlphaFoldDB" id="A0A427YJS1"/>
<dbReference type="Pfam" id="PF07470">
    <property type="entry name" value="Glyco_hydro_88"/>
    <property type="match status" value="1"/>
</dbReference>
<dbReference type="SUPFAM" id="SSF48208">
    <property type="entry name" value="Six-hairpin glycosidases"/>
    <property type="match status" value="1"/>
</dbReference>
<proteinExistence type="predicted"/>
<dbReference type="PANTHER" id="PTHR41814">
    <property type="entry name" value="EXPRESSED PROTEIN"/>
    <property type="match status" value="1"/>
</dbReference>
<gene>
    <name evidence="3" type="ORF">EHS25_009637</name>
</gene>
<dbReference type="GO" id="GO:0005975">
    <property type="term" value="P:carbohydrate metabolic process"/>
    <property type="evidence" value="ECO:0007669"/>
    <property type="project" value="InterPro"/>
</dbReference>
<dbReference type="OrthoDB" id="4138492at2759"/>
<evidence type="ECO:0000256" key="2">
    <source>
        <dbReference type="SAM" id="SignalP"/>
    </source>
</evidence>
<dbReference type="GO" id="GO:0016787">
    <property type="term" value="F:hydrolase activity"/>
    <property type="evidence" value="ECO:0007669"/>
    <property type="project" value="UniProtKB-KW"/>
</dbReference>
<sequence length="497" mass="52976">MSMLVRLLPLAALASVGASPISSNHLSGRLVHPHINRNHQARSNIETRGDTSYVPPSVNLSSVQPNSAINSASYHNLSDQLPLILKNAVSISNHSWELGTLVETLLEVYNPELTPFGWNPNVANCDTSQVPWAALQIALASLYETDWTGAPSSGGTGANSSSSLQGLANYLNSSTSPTALTGATLIDGDGALGDPCSLGSGVWVLAQFCTRDDVRNALGAKSGEAYAWAVGNQLQHMESGTRNDNGTISQREGYFELWSDMGFMIPPFPAYLGLSTGNQALLNISLAQWLLESSALLDTTVNIFRHINDWDARLWATGNGWMLYGAVRLLASVQSYSDSGSITDSAVRSAATQIQDTLPSVFTALFNQLDNDSLVPDYMNQPNVTLAIGDSSGTALTVAAFYRFLSVCSTASVSDSVKSLASKAFDGVVAQIDSNGWLGNHKFCETLQQLPMIDSSTCVVDPLGTNGWVVYPESNIRSPEGQSFVGLMWAARTAVGI</sequence>
<evidence type="ECO:0008006" key="5">
    <source>
        <dbReference type="Google" id="ProtNLM"/>
    </source>
</evidence>